<keyword evidence="6" id="KW-0479">Metal-binding</keyword>
<comment type="catalytic activity">
    <reaction evidence="1 6">
        <text>alpha,alpha-trehalose 6-phosphate + H2O = alpha,alpha-trehalose + phosphate</text>
        <dbReference type="Rhea" id="RHEA:23420"/>
        <dbReference type="ChEBI" id="CHEBI:15377"/>
        <dbReference type="ChEBI" id="CHEBI:16551"/>
        <dbReference type="ChEBI" id="CHEBI:43474"/>
        <dbReference type="ChEBI" id="CHEBI:58429"/>
        <dbReference type="EC" id="3.1.3.12"/>
    </reaction>
</comment>
<dbReference type="AlphaFoldDB" id="A0AB33JU24"/>
<dbReference type="InterPro" id="IPR023214">
    <property type="entry name" value="HAD_sf"/>
</dbReference>
<dbReference type="InterPro" id="IPR006379">
    <property type="entry name" value="HAD-SF_hydro_IIB"/>
</dbReference>
<dbReference type="Gene3D" id="3.40.50.1000">
    <property type="entry name" value="HAD superfamily/HAD-like"/>
    <property type="match status" value="1"/>
</dbReference>
<evidence type="ECO:0000256" key="4">
    <source>
        <dbReference type="ARBA" id="ARBA00022801"/>
    </source>
</evidence>
<dbReference type="GO" id="GO:0004805">
    <property type="term" value="F:trehalose-phosphatase activity"/>
    <property type="evidence" value="ECO:0007669"/>
    <property type="project" value="UniProtKB-EC"/>
</dbReference>
<dbReference type="SUPFAM" id="SSF56784">
    <property type="entry name" value="HAD-like"/>
    <property type="match status" value="1"/>
</dbReference>
<evidence type="ECO:0000256" key="5">
    <source>
        <dbReference type="ARBA" id="ARBA00024179"/>
    </source>
</evidence>
<dbReference type="PANTHER" id="PTHR43768">
    <property type="entry name" value="TREHALOSE 6-PHOSPHATE PHOSPHATASE"/>
    <property type="match status" value="1"/>
</dbReference>
<dbReference type="PANTHER" id="PTHR43768:SF3">
    <property type="entry name" value="TREHALOSE 6-PHOSPHATE PHOSPHATASE"/>
    <property type="match status" value="1"/>
</dbReference>
<gene>
    <name evidence="7" type="primary">otsB</name>
    <name evidence="7" type="ORF">KCMC57_29100</name>
</gene>
<dbReference type="Gene3D" id="3.30.70.1020">
    <property type="entry name" value="Trehalose-6-phosphate phosphatase related protein, domain 2"/>
    <property type="match status" value="1"/>
</dbReference>
<keyword evidence="6" id="KW-0460">Magnesium</keyword>
<organism evidence="7">
    <name type="scientific">Kitasatospora sp. CMC57</name>
    <dbReference type="NCBI Taxonomy" id="3231513"/>
    <lineage>
        <taxon>Bacteria</taxon>
        <taxon>Bacillati</taxon>
        <taxon>Actinomycetota</taxon>
        <taxon>Actinomycetes</taxon>
        <taxon>Kitasatosporales</taxon>
        <taxon>Streptomycetaceae</taxon>
        <taxon>Kitasatospora</taxon>
    </lineage>
</organism>
<comment type="function">
    <text evidence="5 6">Removes the phosphate from trehalose 6-phosphate to produce free trehalose.</text>
</comment>
<dbReference type="Pfam" id="PF02358">
    <property type="entry name" value="Trehalose_PPase"/>
    <property type="match status" value="1"/>
</dbReference>
<proteinExistence type="inferred from homology"/>
<evidence type="ECO:0000256" key="6">
    <source>
        <dbReference type="RuleBase" id="RU361117"/>
    </source>
</evidence>
<accession>A0AB33JU24</accession>
<evidence type="ECO:0000313" key="7">
    <source>
        <dbReference type="EMBL" id="BFP46542.1"/>
    </source>
</evidence>
<evidence type="ECO:0000256" key="1">
    <source>
        <dbReference type="ARBA" id="ARBA00000500"/>
    </source>
</evidence>
<comment type="similarity">
    <text evidence="3 6">Belongs to the trehalose phosphatase family.</text>
</comment>
<dbReference type="EMBL" id="AP035881">
    <property type="protein sequence ID" value="BFP46542.1"/>
    <property type="molecule type" value="Genomic_DNA"/>
</dbReference>
<dbReference type="GO" id="GO:0046872">
    <property type="term" value="F:metal ion binding"/>
    <property type="evidence" value="ECO:0007669"/>
    <property type="project" value="UniProtKB-KW"/>
</dbReference>
<evidence type="ECO:0000256" key="2">
    <source>
        <dbReference type="ARBA" id="ARBA00005199"/>
    </source>
</evidence>
<reference evidence="7" key="1">
    <citation type="submission" date="2024-07" db="EMBL/GenBank/DDBJ databases">
        <title>Complete genome sequences of cellulolytic bacteria, Kitasatospora sp. CMC57 and Streptomyces sp. CMC78, isolated from Japanese agricultural soil.</title>
        <authorList>
            <person name="Hashimoto T."/>
            <person name="Ito M."/>
            <person name="Iwamoto M."/>
            <person name="Fukahori D."/>
            <person name="Shoda T."/>
            <person name="Sakoda M."/>
            <person name="Morohoshi T."/>
            <person name="Mitsuboshi M."/>
            <person name="Nishizawa T."/>
        </authorList>
    </citation>
    <scope>NUCLEOTIDE SEQUENCE</scope>
    <source>
        <strain evidence="7">CMC57</strain>
    </source>
</reference>
<keyword evidence="4 6" id="KW-0378">Hydrolase</keyword>
<dbReference type="NCBIfam" id="TIGR00685">
    <property type="entry name" value="T6PP"/>
    <property type="match status" value="1"/>
</dbReference>
<dbReference type="NCBIfam" id="TIGR01484">
    <property type="entry name" value="HAD-SF-IIB"/>
    <property type="match status" value="1"/>
</dbReference>
<dbReference type="InterPro" id="IPR044651">
    <property type="entry name" value="OTSB-like"/>
</dbReference>
<comment type="cofactor">
    <cofactor evidence="6">
        <name>Mg(2+)</name>
        <dbReference type="ChEBI" id="CHEBI:18420"/>
    </cofactor>
</comment>
<dbReference type="GO" id="GO:0005992">
    <property type="term" value="P:trehalose biosynthetic process"/>
    <property type="evidence" value="ECO:0007669"/>
    <property type="project" value="InterPro"/>
</dbReference>
<comment type="pathway">
    <text evidence="2 6">Glycan biosynthesis; trehalose biosynthesis.</text>
</comment>
<name>A0AB33JU24_9ACTN</name>
<evidence type="ECO:0000256" key="3">
    <source>
        <dbReference type="ARBA" id="ARBA00008770"/>
    </source>
</evidence>
<protein>
    <recommendedName>
        <fullName evidence="6">Trehalose 6-phosphate phosphatase</fullName>
        <ecNumber evidence="6">3.1.3.12</ecNumber>
    </recommendedName>
</protein>
<dbReference type="InterPro" id="IPR036412">
    <property type="entry name" value="HAD-like_sf"/>
</dbReference>
<sequence>MAALLAEPASAVVALDFDGTLAPIVGDPDQARADPAAVAALAALAPRVGAVVVVTGRPAAVAVEYGGFAGLERFTVLGQYGAERWEAGVLTSPAPPPGVAAVRAELPKLLAEAGAPEGTWTEDKGRALAVHTRRTTDPQGVLEQLRSPLEQLAAAHGLMVEPGRYVLELRPPGVDKGGALTAFLSERAPGPVLYAGDDLGDLPAYDALERRRTEGHPALLVCSSVTTGEAQVAELADRADLLVPGPAGVAELLGLLAARL</sequence>
<dbReference type="EC" id="3.1.3.12" evidence="6"/>
<dbReference type="InterPro" id="IPR003337">
    <property type="entry name" value="Trehalose_PPase"/>
</dbReference>